<evidence type="ECO:0000259" key="2">
    <source>
        <dbReference type="Pfam" id="PF10307"/>
    </source>
</evidence>
<comment type="caution">
    <text evidence="3">The sequence shown here is derived from an EMBL/GenBank/DDBJ whole genome shotgun (WGS) entry which is preliminary data.</text>
</comment>
<keyword evidence="4" id="KW-1185">Reference proteome</keyword>
<protein>
    <recommendedName>
        <fullName evidence="2">Swiss Army Knife RNA repair protein HAD domain-containing protein</fullName>
    </recommendedName>
</protein>
<dbReference type="Proteomes" id="UP000738325">
    <property type="component" value="Unassembled WGS sequence"/>
</dbReference>
<dbReference type="GO" id="GO:0003723">
    <property type="term" value="F:RNA binding"/>
    <property type="evidence" value="ECO:0007669"/>
    <property type="project" value="TreeGrafter"/>
</dbReference>
<evidence type="ECO:0000313" key="3">
    <source>
        <dbReference type="EMBL" id="KAG0324245.1"/>
    </source>
</evidence>
<gene>
    <name evidence="3" type="ORF">BGZ99_002030</name>
</gene>
<organism evidence="3 4">
    <name type="scientific">Dissophora globulifera</name>
    <dbReference type="NCBI Taxonomy" id="979702"/>
    <lineage>
        <taxon>Eukaryota</taxon>
        <taxon>Fungi</taxon>
        <taxon>Fungi incertae sedis</taxon>
        <taxon>Mucoromycota</taxon>
        <taxon>Mortierellomycotina</taxon>
        <taxon>Mortierellomycetes</taxon>
        <taxon>Mortierellales</taxon>
        <taxon>Mortierellaceae</taxon>
        <taxon>Dissophora</taxon>
    </lineage>
</organism>
<sequence length="670" mass="74564">MPNNVSCSNHLVDELGYHSQTSIASTTYDHTGIHKGLDSSPFLSPSPSLSPPPSPTVPSLSETPSRSPSLTPESEQQLREELQDQQKQPQQEQPFTLLTHPAIVYASDQLSDSNYTSRFHTVKVFDFDQTLFQSPLPNPALWDPSFIGILTSWNYCASGWWQNPATLELGPAAEASCWKDWWNEDIVAKVRESSADPGCLTVLLTGRNGPSFGLKLVEMSRRKKLDFDIIATKPTTVARLESKIPFKPTLKAPKPLEQYLKVGQEWLDMKMLDHFDVTVVQERMVYLEPQREIDLVFAMVEANNKQVDIEAAGGPYLVTGLGPLPRTRPELKDRHMWDPYEVYIPHPRLRIEVTKIVRYTGVMFSEAVQKILRDNLGSLDQLDSASQWIERPDGLRGQDLSKWVVPDDFHVTLCLGPAPEDYLTALGGLGSTVLIEVVSVGQHEGRIWALQIKEFETASGQDLQDLQIVAPNGQIYTSLDDLRAAYKSKISSPSTSSVSTSNKYMSVDLGHQGHIILKRDKTPHITMAYDRLNGTRAVDSGDIKEWEVLKTPAGELFQKRLVFVGTIAEKILLGMKSRKKSGQQLSAAAKGEVSVANIIKSLMGDKDISGRQLGEMIRNVKEEMERLSVENMTANEERIATIAQEVCDRVESRKASSSVASSRQSSPTPP</sequence>
<reference evidence="3" key="1">
    <citation type="journal article" date="2020" name="Fungal Divers.">
        <title>Resolving the Mortierellaceae phylogeny through synthesis of multi-gene phylogenetics and phylogenomics.</title>
        <authorList>
            <person name="Vandepol N."/>
            <person name="Liber J."/>
            <person name="Desiro A."/>
            <person name="Na H."/>
            <person name="Kennedy M."/>
            <person name="Barry K."/>
            <person name="Grigoriev I.V."/>
            <person name="Miller A.N."/>
            <person name="O'Donnell K."/>
            <person name="Stajich J.E."/>
            <person name="Bonito G."/>
        </authorList>
    </citation>
    <scope>NUCLEOTIDE SEQUENCE</scope>
    <source>
        <strain evidence="3">REB-010B</strain>
    </source>
</reference>
<dbReference type="GO" id="GO:0008649">
    <property type="term" value="F:rRNA methyltransferase activity"/>
    <property type="evidence" value="ECO:0007669"/>
    <property type="project" value="TreeGrafter"/>
</dbReference>
<dbReference type="EMBL" id="JAAAIP010000157">
    <property type="protein sequence ID" value="KAG0324245.1"/>
    <property type="molecule type" value="Genomic_DNA"/>
</dbReference>
<dbReference type="GO" id="GO:0000494">
    <property type="term" value="P:box C/D sno(s)RNA 3'-end processing"/>
    <property type="evidence" value="ECO:0007669"/>
    <property type="project" value="TreeGrafter"/>
</dbReference>
<name>A0A9P6RQX0_9FUNG</name>
<dbReference type="OrthoDB" id="5596992at2759"/>
<dbReference type="PANTHER" id="PTHR10335:SF23">
    <property type="entry name" value="OB FOLD-CONTAINING PROTEIN, NUCLEIC ACID BINDING"/>
    <property type="match status" value="1"/>
</dbReference>
<dbReference type="GO" id="GO:0032040">
    <property type="term" value="C:small-subunit processome"/>
    <property type="evidence" value="ECO:0007669"/>
    <property type="project" value="TreeGrafter"/>
</dbReference>
<evidence type="ECO:0000256" key="1">
    <source>
        <dbReference type="SAM" id="MobiDB-lite"/>
    </source>
</evidence>
<accession>A0A9P6RQX0</accession>
<evidence type="ECO:0000313" key="4">
    <source>
        <dbReference type="Proteomes" id="UP000738325"/>
    </source>
</evidence>
<feature type="domain" description="Swiss Army Knife RNA repair protein HAD" evidence="2">
    <location>
        <begin position="134"/>
        <end position="247"/>
    </location>
</feature>
<feature type="region of interest" description="Disordered" evidence="1">
    <location>
        <begin position="36"/>
        <end position="92"/>
    </location>
</feature>
<dbReference type="GO" id="GO:0031428">
    <property type="term" value="C:box C/D methylation guide snoRNP complex"/>
    <property type="evidence" value="ECO:0007669"/>
    <property type="project" value="TreeGrafter"/>
</dbReference>
<dbReference type="GO" id="GO:1990259">
    <property type="term" value="F:histone H2AQ104 methyltransferase activity"/>
    <property type="evidence" value="ECO:0007669"/>
    <property type="project" value="TreeGrafter"/>
</dbReference>
<dbReference type="Pfam" id="PF10307">
    <property type="entry name" value="HAD_SAK_1"/>
    <property type="match status" value="1"/>
</dbReference>
<dbReference type="InterPro" id="IPR018812">
    <property type="entry name" value="SAK_HAD"/>
</dbReference>
<dbReference type="PANTHER" id="PTHR10335">
    <property type="entry name" value="RRNA 2-O-METHYLTRANSFERASE FIBRILLARIN"/>
    <property type="match status" value="1"/>
</dbReference>
<proteinExistence type="predicted"/>
<dbReference type="AlphaFoldDB" id="A0A9P6RQX0"/>